<evidence type="ECO:0000313" key="2">
    <source>
        <dbReference type="Proteomes" id="UP000323956"/>
    </source>
</evidence>
<gene>
    <name evidence="1" type="ORF">SAMN05421641_14514</name>
</gene>
<evidence type="ECO:0000313" key="1">
    <source>
        <dbReference type="EMBL" id="SIR36271.1"/>
    </source>
</evidence>
<accession>A0A1N7AB88</accession>
<organism evidence="1 2">
    <name type="scientific">Paracoccus thiocyanatus</name>
    <dbReference type="NCBI Taxonomy" id="34006"/>
    <lineage>
        <taxon>Bacteria</taxon>
        <taxon>Pseudomonadati</taxon>
        <taxon>Pseudomonadota</taxon>
        <taxon>Alphaproteobacteria</taxon>
        <taxon>Rhodobacterales</taxon>
        <taxon>Paracoccaceae</taxon>
        <taxon>Paracoccus</taxon>
    </lineage>
</organism>
<sequence length="58" mass="6934">MGYYALNVREPLSVRLSYVPTYFETYTDEKLDPQAEADFRHKVIARKELWGDERIPVR</sequence>
<dbReference type="Proteomes" id="UP000323956">
    <property type="component" value="Unassembled WGS sequence"/>
</dbReference>
<name>A0A1N7AB88_9RHOB</name>
<dbReference type="EMBL" id="FTMK01000045">
    <property type="protein sequence ID" value="SIR36271.1"/>
    <property type="molecule type" value="Genomic_DNA"/>
</dbReference>
<proteinExistence type="predicted"/>
<dbReference type="AlphaFoldDB" id="A0A1N7AB88"/>
<dbReference type="RefSeq" id="WP_188128712.1">
    <property type="nucleotide sequence ID" value="NZ_FTMK01000045.1"/>
</dbReference>
<reference evidence="1 2" key="1">
    <citation type="submission" date="2017-01" db="EMBL/GenBank/DDBJ databases">
        <authorList>
            <person name="Varghese N."/>
            <person name="Submissions S."/>
        </authorList>
    </citation>
    <scope>NUCLEOTIDE SEQUENCE [LARGE SCALE GENOMIC DNA]</scope>
    <source>
        <strain evidence="1 2">ATCC 700171</strain>
    </source>
</reference>
<protein>
    <submittedName>
        <fullName evidence="1">Uncharacterized protein</fullName>
    </submittedName>
</protein>